<dbReference type="PRINTS" id="PR01042">
    <property type="entry name" value="TRNASYNTHASP"/>
</dbReference>
<dbReference type="CDD" id="cd00776">
    <property type="entry name" value="AsxRS_core"/>
    <property type="match status" value="1"/>
</dbReference>
<keyword evidence="7" id="KW-0963">Cytoplasm</keyword>
<evidence type="ECO:0000256" key="20">
    <source>
        <dbReference type="ARBA" id="ARBA00047904"/>
    </source>
</evidence>
<evidence type="ECO:0000256" key="6">
    <source>
        <dbReference type="ARBA" id="ARBA00018853"/>
    </source>
</evidence>
<dbReference type="InterPro" id="IPR012340">
    <property type="entry name" value="NA-bd_OB-fold"/>
</dbReference>
<evidence type="ECO:0000256" key="10">
    <source>
        <dbReference type="ARBA" id="ARBA00022598"/>
    </source>
</evidence>
<dbReference type="InterPro" id="IPR006195">
    <property type="entry name" value="aa-tRNA-synth_II"/>
</dbReference>
<reference evidence="24" key="1">
    <citation type="submission" date="2020-11" db="EMBL/GenBank/DDBJ databases">
        <authorList>
            <person name="Tran Van P."/>
        </authorList>
    </citation>
    <scope>NUCLEOTIDE SEQUENCE</scope>
</reference>
<comment type="catalytic activity">
    <reaction evidence="20">
        <text>tRNA(Asp) + L-aspartate + ATP = L-aspartyl-tRNA(Asp) + AMP + diphosphate</text>
        <dbReference type="Rhea" id="RHEA:19649"/>
        <dbReference type="Rhea" id="RHEA-COMP:9660"/>
        <dbReference type="Rhea" id="RHEA-COMP:9678"/>
        <dbReference type="ChEBI" id="CHEBI:29991"/>
        <dbReference type="ChEBI" id="CHEBI:30616"/>
        <dbReference type="ChEBI" id="CHEBI:33019"/>
        <dbReference type="ChEBI" id="CHEBI:78442"/>
        <dbReference type="ChEBI" id="CHEBI:78516"/>
        <dbReference type="ChEBI" id="CHEBI:456215"/>
        <dbReference type="EC" id="6.1.1.12"/>
    </reaction>
</comment>
<evidence type="ECO:0000313" key="25">
    <source>
        <dbReference type="Proteomes" id="UP000677054"/>
    </source>
</evidence>
<evidence type="ECO:0000313" key="24">
    <source>
        <dbReference type="EMBL" id="CAD7246345.1"/>
    </source>
</evidence>
<evidence type="ECO:0000256" key="7">
    <source>
        <dbReference type="ARBA" id="ARBA00022490"/>
    </source>
</evidence>
<dbReference type="Gene3D" id="3.30.930.10">
    <property type="entry name" value="Bira Bifunctional Protein, Domain 2"/>
    <property type="match status" value="1"/>
</dbReference>
<keyword evidence="13" id="KW-0648">Protein biosynthesis</keyword>
<evidence type="ECO:0000256" key="4">
    <source>
        <dbReference type="ARBA" id="ARBA00005312"/>
    </source>
</evidence>
<evidence type="ECO:0000256" key="2">
    <source>
        <dbReference type="ARBA" id="ARBA00004496"/>
    </source>
</evidence>
<evidence type="ECO:0000256" key="1">
    <source>
        <dbReference type="ARBA" id="ARBA00003170"/>
    </source>
</evidence>
<evidence type="ECO:0000256" key="16">
    <source>
        <dbReference type="ARBA" id="ARBA00023146"/>
    </source>
</evidence>
<dbReference type="Gene3D" id="2.40.50.140">
    <property type="entry name" value="Nucleic acid-binding proteins"/>
    <property type="match status" value="1"/>
</dbReference>
<evidence type="ECO:0000256" key="5">
    <source>
        <dbReference type="ARBA" id="ARBA00012841"/>
    </source>
</evidence>
<evidence type="ECO:0000256" key="9">
    <source>
        <dbReference type="ARBA" id="ARBA00022553"/>
    </source>
</evidence>
<dbReference type="GO" id="GO:0006422">
    <property type="term" value="P:aspartyl-tRNA aminoacylation"/>
    <property type="evidence" value="ECO:0007669"/>
    <property type="project" value="InterPro"/>
</dbReference>
<dbReference type="EMBL" id="CAJPEV010001106">
    <property type="protein sequence ID" value="CAG0890770.1"/>
    <property type="molecule type" value="Genomic_DNA"/>
</dbReference>
<dbReference type="InterPro" id="IPR010674">
    <property type="entry name" value="NOG1_Rossman_fold_dom"/>
</dbReference>
<proteinExistence type="inferred from homology"/>
<dbReference type="SUPFAM" id="SSF52540">
    <property type="entry name" value="P-loop containing nucleoside triphosphate hydrolases"/>
    <property type="match status" value="1"/>
</dbReference>
<dbReference type="GO" id="GO:0042254">
    <property type="term" value="P:ribosome biogenesis"/>
    <property type="evidence" value="ECO:0007669"/>
    <property type="project" value="UniProtKB-KW"/>
</dbReference>
<dbReference type="Pfam" id="PF06858">
    <property type="entry name" value="NOG1"/>
    <property type="match status" value="1"/>
</dbReference>
<dbReference type="SUPFAM" id="SSF50249">
    <property type="entry name" value="Nucleic acid-binding proteins"/>
    <property type="match status" value="1"/>
</dbReference>
<feature type="compositionally biased region" description="Gly residues" evidence="21">
    <location>
        <begin position="11"/>
        <end position="22"/>
    </location>
</feature>
<feature type="region of interest" description="Disordered" evidence="21">
    <location>
        <begin position="1031"/>
        <end position="1054"/>
    </location>
</feature>
<evidence type="ECO:0000256" key="13">
    <source>
        <dbReference type="ARBA" id="ARBA00022917"/>
    </source>
</evidence>
<keyword evidence="14" id="KW-0007">Acetylation</keyword>
<dbReference type="GO" id="GO:0017101">
    <property type="term" value="C:aminoacyl-tRNA synthetase multienzyme complex"/>
    <property type="evidence" value="ECO:0007669"/>
    <property type="project" value="TreeGrafter"/>
</dbReference>
<keyword evidence="15" id="KW-0342">GTP-binding</keyword>
<keyword evidence="8" id="KW-0690">Ribosome biogenesis</keyword>
<protein>
    <recommendedName>
        <fullName evidence="6">Aspartate--tRNA ligase, cytoplasmic</fullName>
        <ecNumber evidence="5">6.1.1.12</ecNumber>
    </recommendedName>
    <alternativeName>
        <fullName evidence="18">Aspartyl-tRNA synthetase</fullName>
    </alternativeName>
</protein>
<dbReference type="Gene3D" id="3.40.50.300">
    <property type="entry name" value="P-loop containing nucleotide triphosphate hydrolases"/>
    <property type="match status" value="1"/>
</dbReference>
<evidence type="ECO:0000256" key="3">
    <source>
        <dbReference type="ARBA" id="ARBA00004604"/>
    </source>
</evidence>
<dbReference type="Gene3D" id="1.20.120.1190">
    <property type="match status" value="1"/>
</dbReference>
<evidence type="ECO:0000256" key="17">
    <source>
        <dbReference type="ARBA" id="ARBA00023242"/>
    </source>
</evidence>
<feature type="region of interest" description="Disordered" evidence="21">
    <location>
        <begin position="1"/>
        <end position="57"/>
    </location>
</feature>
<dbReference type="Pfam" id="PF17835">
    <property type="entry name" value="NOG1_N"/>
    <property type="match status" value="1"/>
</dbReference>
<dbReference type="InterPro" id="IPR004523">
    <property type="entry name" value="Asp-tRNA_synthase_2"/>
</dbReference>
<dbReference type="Pfam" id="PF01336">
    <property type="entry name" value="tRNA_anti-codon"/>
    <property type="match status" value="1"/>
</dbReference>
<dbReference type="Pfam" id="PF00152">
    <property type="entry name" value="tRNA-synt_2"/>
    <property type="match status" value="1"/>
</dbReference>
<dbReference type="GO" id="GO:0004815">
    <property type="term" value="F:aspartate-tRNA ligase activity"/>
    <property type="evidence" value="ECO:0007669"/>
    <property type="project" value="UniProtKB-EC"/>
</dbReference>
<feature type="compositionally biased region" description="Basic and acidic residues" evidence="21">
    <location>
        <begin position="1106"/>
        <end position="1119"/>
    </location>
</feature>
<comment type="subunit">
    <text evidence="19">Homodimer. Part of a multisubunit complex that groups tRNA ligases for Arg (RARS1), Asp (DARS1), Gln (QARS1), Ile (IARS1), Leu (LARS1), Lys (KARS1), Met (MARS1) the bifunctional ligase for Glu and Pro (EPRS1) and the auxiliary subunits AIMP1/p43, AIMP2/p38 and EEF1E1/p18.</text>
</comment>
<keyword evidence="25" id="KW-1185">Reference proteome</keyword>
<dbReference type="SUPFAM" id="SSF55681">
    <property type="entry name" value="Class II aaRS and biotin synthetases"/>
    <property type="match status" value="1"/>
</dbReference>
<keyword evidence="12" id="KW-0067">ATP-binding</keyword>
<dbReference type="FunFam" id="3.40.50.300:FF:000496">
    <property type="entry name" value="Nucleolar GTP-binding protein 1"/>
    <property type="match status" value="1"/>
</dbReference>
<dbReference type="GO" id="GO:0005524">
    <property type="term" value="F:ATP binding"/>
    <property type="evidence" value="ECO:0007669"/>
    <property type="project" value="UniProtKB-KW"/>
</dbReference>
<keyword evidence="16" id="KW-0030">Aminoacyl-tRNA synthetase</keyword>
<dbReference type="HAMAP" id="MF_02075">
    <property type="entry name" value="Asp_tRNA_synth_type2"/>
    <property type="match status" value="1"/>
</dbReference>
<dbReference type="InterPro" id="IPR041623">
    <property type="entry name" value="NOG1_N"/>
</dbReference>
<dbReference type="InterPro" id="IPR012973">
    <property type="entry name" value="NOG_C"/>
</dbReference>
<dbReference type="FunFam" id="3.30.930.10:FF:000013">
    <property type="entry name" value="Aspartate--tRNA ligase, cytoplasmic"/>
    <property type="match status" value="1"/>
</dbReference>
<dbReference type="Proteomes" id="UP000677054">
    <property type="component" value="Unassembled WGS sequence"/>
</dbReference>
<dbReference type="OrthoDB" id="372395at2759"/>
<dbReference type="AlphaFoldDB" id="A0A7R8XHX7"/>
<keyword evidence="17" id="KW-0539">Nucleus</keyword>
<evidence type="ECO:0000256" key="15">
    <source>
        <dbReference type="ARBA" id="ARBA00023134"/>
    </source>
</evidence>
<evidence type="ECO:0000256" key="14">
    <source>
        <dbReference type="ARBA" id="ARBA00022990"/>
    </source>
</evidence>
<dbReference type="PROSITE" id="PS51710">
    <property type="entry name" value="G_OBG"/>
    <property type="match status" value="1"/>
</dbReference>
<name>A0A7R8XHX7_9CRUS</name>
<dbReference type="InterPro" id="IPR004365">
    <property type="entry name" value="NA-bd_OB_tRNA"/>
</dbReference>
<dbReference type="EMBL" id="LR900623">
    <property type="protein sequence ID" value="CAD7246345.1"/>
    <property type="molecule type" value="Genomic_DNA"/>
</dbReference>
<dbReference type="InterPro" id="IPR002312">
    <property type="entry name" value="Asp/Asn-tRNA-synth_IIb"/>
</dbReference>
<sequence>MVLTSDEPGSTDGGSHGDGGESGKAPSKKALKKQAKEAEKAAKKEDRKAKLEVSEGKDVDADDVSAGHYGIAALNQSQERPDRNLVRVDSLSADLADKKVWVRGRLHTSRAKGKQCFFVLRQQHFSVQCLVAVSDSVSRQIVKFAASVTKESIIDVEGYVRKVQHKIESCTQSDIELHVEQVFVVSPAEAQLPLLVEDAARPENIEDPDGLQIRVNQDTRLDNRVIDLRTPANQAIYRIEAGVCALFREVLSEKGFIEIHTPKIIGAASEGGANVFEVSYFKSSAYLAQSPQFYKQMAIAADFEKVFTIGAVFRAEDSNTHRHLTEFVGLDLEIAFQYHYHEVMDVIGNLFTQIFRGLQERYKQEIESVRKQYPSEPFQFLDPPLRLEFPEAVAMLREAGIEIGDEEDFSTPNEKFLGRLVKAKVYGTDFFMLDKFPLAVRPFYTMPDPKDPRYSNSYDMYMRGEEILSGAQRVHDPTLLTERAKLHNICLEKIKPYIDSFRYGCPPHAGGGIGLERVTMLFLGLDNIRKTSMCEYFPSSVISAYAGKMYNFKKITVVPSAIDFINIMLSKTQRKTPTMVHRHYKISRIRQFYMRKVRFTQQNFHDRLSLIIQEFPKLEDVHPFYADLLNVLYDKDHYKLALGQINVARHLIDNVSKDYVRLLKMVTIIKRQASSLQYLEHVRQHLSRLPSIDPNTRTIIICGFPNVGKSSFINKITRADVEVQPYAFTTKSLYVGHTDYKYLRWQVIDTPGLLDHPLEERNTIEMQAITALAHLRACVLYLIDPSCQCGHSIEEQLRLFENIKPLFLNKPLLVVCSKADVMRREELSLEHKSLFEPLEKEGIPIMEISSLTEEGIMTVKQQACEMLLNHRVDNKVKSKKVNDILNRLHVAMPTLRDATPRPPFIPETVIHKKEVMETEGGEGKGRRKLEKEIEAELGDDYYLDLKKHYDLPENYKYDVIPEIWEGHNIADFIDPSLIEKLQALEKEEQQRFKAGMYDVDITEEDEETKKFREMANKIREKKKLMAIESRLKKSSTKASLPRKGRKRERSLSRLRDEMGKLGVELDVNEESHMRRAARSRTRSPLKKMARLESASRSRSRSASVVPRDKSGVRDEIMEKKVKKIGRKSQVKKAWQAKKGEGDRVILNLKPKHLFSGKRKIGKTDRR</sequence>
<accession>A0A7R8XHX7</accession>
<feature type="compositionally biased region" description="Basic and acidic residues" evidence="21">
    <location>
        <begin position="34"/>
        <end position="57"/>
    </location>
</feature>
<dbReference type="GO" id="GO:0005730">
    <property type="term" value="C:nucleolus"/>
    <property type="evidence" value="ECO:0007669"/>
    <property type="project" value="UniProtKB-SubCell"/>
</dbReference>
<feature type="compositionally biased region" description="Basic residues" evidence="21">
    <location>
        <begin position="1074"/>
        <end position="1088"/>
    </location>
</feature>
<dbReference type="PROSITE" id="PS50862">
    <property type="entry name" value="AA_TRNA_LIGASE_II"/>
    <property type="match status" value="1"/>
</dbReference>
<dbReference type="Pfam" id="PF08155">
    <property type="entry name" value="NOGCT"/>
    <property type="match status" value="1"/>
</dbReference>
<evidence type="ECO:0000256" key="18">
    <source>
        <dbReference type="ARBA" id="ARBA00033155"/>
    </source>
</evidence>
<feature type="domain" description="OBG-type G" evidence="23">
    <location>
        <begin position="697"/>
        <end position="868"/>
    </location>
</feature>
<keyword evidence="10" id="KW-0436">Ligase</keyword>
<dbReference type="GO" id="GO:0005525">
    <property type="term" value="F:GTP binding"/>
    <property type="evidence" value="ECO:0007669"/>
    <property type="project" value="UniProtKB-KW"/>
</dbReference>
<keyword evidence="11" id="KW-0547">Nucleotide-binding</keyword>
<dbReference type="InterPro" id="IPR004364">
    <property type="entry name" value="Aa-tRNA-synt_II"/>
</dbReference>
<dbReference type="InterPro" id="IPR045864">
    <property type="entry name" value="aa-tRNA-synth_II/BPL/LPL"/>
</dbReference>
<evidence type="ECO:0000259" key="23">
    <source>
        <dbReference type="PROSITE" id="PS51710"/>
    </source>
</evidence>
<comment type="function">
    <text evidence="1">Catalyzes the specific attachment of an amino acid to its cognate tRNA in a 2 step reaction: the amino acid (AA) is first activated by ATP to form AA-AMP and then transferred to the acceptor end of the tRNA.</text>
</comment>
<dbReference type="PANTHER" id="PTHR43450:SF1">
    <property type="entry name" value="ASPARTATE--TRNA LIGASE, CYTOPLASMIC"/>
    <property type="match status" value="1"/>
</dbReference>
<dbReference type="CDD" id="cd01897">
    <property type="entry name" value="NOG"/>
    <property type="match status" value="1"/>
</dbReference>
<keyword evidence="9" id="KW-0597">Phosphoprotein</keyword>
<dbReference type="GO" id="GO:0005829">
    <property type="term" value="C:cytosol"/>
    <property type="evidence" value="ECO:0007669"/>
    <property type="project" value="TreeGrafter"/>
</dbReference>
<dbReference type="CDD" id="cd04320">
    <property type="entry name" value="AspRS_cyto_N"/>
    <property type="match status" value="1"/>
</dbReference>
<evidence type="ECO:0000256" key="19">
    <source>
        <dbReference type="ARBA" id="ARBA00047007"/>
    </source>
</evidence>
<feature type="domain" description="Aminoacyl-transfer RNA synthetases class-II family profile" evidence="22">
    <location>
        <begin position="237"/>
        <end position="538"/>
    </location>
</feature>
<gene>
    <name evidence="24" type="ORF">DSTB1V02_LOCUS6195</name>
</gene>
<dbReference type="PANTHER" id="PTHR43450">
    <property type="entry name" value="ASPARTYL-TRNA SYNTHETASE"/>
    <property type="match status" value="1"/>
</dbReference>
<dbReference type="FunFam" id="2.40.50.140:FF:000144">
    <property type="entry name" value="Aspartate--tRNA ligase, cytoplasmic"/>
    <property type="match status" value="1"/>
</dbReference>
<dbReference type="InterPro" id="IPR031167">
    <property type="entry name" value="G_OBG"/>
</dbReference>
<evidence type="ECO:0000256" key="11">
    <source>
        <dbReference type="ARBA" id="ARBA00022741"/>
    </source>
</evidence>
<dbReference type="InterPro" id="IPR027417">
    <property type="entry name" value="P-loop_NTPase"/>
</dbReference>
<comment type="similarity">
    <text evidence="4">Belongs to the class-II aminoacyl-tRNA synthetase family. Type 2 subfamily.</text>
</comment>
<dbReference type="EC" id="6.1.1.12" evidence="5"/>
<evidence type="ECO:0000256" key="21">
    <source>
        <dbReference type="SAM" id="MobiDB-lite"/>
    </source>
</evidence>
<dbReference type="GO" id="GO:0003723">
    <property type="term" value="F:RNA binding"/>
    <property type="evidence" value="ECO:0007669"/>
    <property type="project" value="TreeGrafter"/>
</dbReference>
<feature type="compositionally biased region" description="Basic residues" evidence="21">
    <location>
        <begin position="1032"/>
        <end position="1048"/>
    </location>
</feature>
<dbReference type="NCBIfam" id="TIGR00458">
    <property type="entry name" value="aspS_nondisc"/>
    <property type="match status" value="1"/>
</dbReference>
<evidence type="ECO:0000259" key="22">
    <source>
        <dbReference type="PROSITE" id="PS50862"/>
    </source>
</evidence>
<evidence type="ECO:0000256" key="12">
    <source>
        <dbReference type="ARBA" id="ARBA00022840"/>
    </source>
</evidence>
<feature type="region of interest" description="Disordered" evidence="21">
    <location>
        <begin position="1071"/>
        <end position="1119"/>
    </location>
</feature>
<evidence type="ECO:0000256" key="8">
    <source>
        <dbReference type="ARBA" id="ARBA00022517"/>
    </source>
</evidence>
<comment type="subcellular location">
    <subcellularLocation>
        <location evidence="2">Cytoplasm</location>
    </subcellularLocation>
    <subcellularLocation>
        <location evidence="3">Nucleus</location>
        <location evidence="3">Nucleolus</location>
    </subcellularLocation>
</comment>
<dbReference type="NCBIfam" id="NF003483">
    <property type="entry name" value="PRK05159.1"/>
    <property type="match status" value="1"/>
</dbReference>
<organism evidence="24">
    <name type="scientific">Darwinula stevensoni</name>
    <dbReference type="NCBI Taxonomy" id="69355"/>
    <lineage>
        <taxon>Eukaryota</taxon>
        <taxon>Metazoa</taxon>
        <taxon>Ecdysozoa</taxon>
        <taxon>Arthropoda</taxon>
        <taxon>Crustacea</taxon>
        <taxon>Oligostraca</taxon>
        <taxon>Ostracoda</taxon>
        <taxon>Podocopa</taxon>
        <taxon>Podocopida</taxon>
        <taxon>Darwinulocopina</taxon>
        <taxon>Darwinuloidea</taxon>
        <taxon>Darwinulidae</taxon>
        <taxon>Darwinula</taxon>
    </lineage>
</organism>